<dbReference type="STRING" id="1859473.BG261_02380"/>
<evidence type="ECO:0000313" key="1">
    <source>
        <dbReference type="EMBL" id="OFI49689.1"/>
    </source>
</evidence>
<evidence type="ECO:0008006" key="3">
    <source>
        <dbReference type="Google" id="ProtNLM"/>
    </source>
</evidence>
<gene>
    <name evidence="1" type="ORF">BG261_02380</name>
</gene>
<dbReference type="Proteomes" id="UP000178622">
    <property type="component" value="Unassembled WGS sequence"/>
</dbReference>
<protein>
    <recommendedName>
        <fullName evidence="3">Polymerase nucleotidyl transferase domain-containing protein</fullName>
    </recommendedName>
</protein>
<evidence type="ECO:0000313" key="2">
    <source>
        <dbReference type="Proteomes" id="UP000178622"/>
    </source>
</evidence>
<reference evidence="2" key="1">
    <citation type="submission" date="2016-09" db="EMBL/GenBank/DDBJ databases">
        <title>Draft genome sequence of a novel species of the family Streptococcaceae isolated from flowers.</title>
        <authorList>
            <person name="Chuah L.-O."/>
            <person name="Yap K.-P."/>
            <person name="Thong K.L."/>
            <person name="Liong M.T."/>
            <person name="Ahmad R."/>
            <person name="Rusul G."/>
        </authorList>
    </citation>
    <scope>NUCLEOTIDE SEQUENCE [LARGE SCALE GENOMIC DNA]</scope>
    <source>
        <strain evidence="2">DF1</strain>
    </source>
</reference>
<dbReference type="Gene3D" id="3.30.460.10">
    <property type="entry name" value="Beta Polymerase, domain 2"/>
    <property type="match status" value="1"/>
</dbReference>
<dbReference type="EMBL" id="MKIR01000012">
    <property type="protein sequence ID" value="OFI49689.1"/>
    <property type="molecule type" value="Genomic_DNA"/>
</dbReference>
<dbReference type="InterPro" id="IPR043519">
    <property type="entry name" value="NT_sf"/>
</dbReference>
<sequence length="243" mass="28826">MIFIGGSIAKGNPDEFSDIDFRIVVSKQLEKSKILVEFLDYFQDKIAFVETLADNYAVVHFKSFIKLDIFVYYKSDLSPTPWTKDILILIDKDDFLKNLREESKIIETIFTSEELTFILNKYVAYMHELYRRTIRKEYNYAEYCTLMMKNSLVSLWLIEKGEIANSFGDWSKYEGNRSKLDSYQKRFLKKYTPVEFGEIGDFAKNINDEILKATKHIVEIDKLGIEYNKYEKLINYLNWNDMN</sequence>
<keyword evidence="2" id="KW-1185">Reference proteome</keyword>
<dbReference type="AlphaFoldDB" id="A0A1E8GN62"/>
<name>A0A1E8GN62_9LACT</name>
<dbReference type="SUPFAM" id="SSF81301">
    <property type="entry name" value="Nucleotidyltransferase"/>
    <property type="match status" value="1"/>
</dbReference>
<accession>A0A1E8GN62</accession>
<organism evidence="1 2">
    <name type="scientific">Floricoccus tropicus</name>
    <dbReference type="NCBI Taxonomy" id="1859473"/>
    <lineage>
        <taxon>Bacteria</taxon>
        <taxon>Bacillati</taxon>
        <taxon>Bacillota</taxon>
        <taxon>Bacilli</taxon>
        <taxon>Lactobacillales</taxon>
        <taxon>Streptococcaceae</taxon>
        <taxon>Floricoccus</taxon>
    </lineage>
</organism>
<comment type="caution">
    <text evidence="1">The sequence shown here is derived from an EMBL/GenBank/DDBJ whole genome shotgun (WGS) entry which is preliminary data.</text>
</comment>
<proteinExistence type="predicted"/>